<dbReference type="RefSeq" id="WP_218103587.1">
    <property type="nucleotide sequence ID" value="NZ_CAJVCE010000081.1"/>
</dbReference>
<feature type="domain" description="Isochorismatase-like" evidence="1">
    <location>
        <begin position="6"/>
        <end position="65"/>
    </location>
</feature>
<comment type="caution">
    <text evidence="2">The sequence shown here is derived from an EMBL/GenBank/DDBJ whole genome shotgun (WGS) entry which is preliminary data.</text>
</comment>
<organism evidence="2 3">
    <name type="scientific">Paenibacillus allorhizosphaerae</name>
    <dbReference type="NCBI Taxonomy" id="2849866"/>
    <lineage>
        <taxon>Bacteria</taxon>
        <taxon>Bacillati</taxon>
        <taxon>Bacillota</taxon>
        <taxon>Bacilli</taxon>
        <taxon>Bacillales</taxon>
        <taxon>Paenibacillaceae</taxon>
        <taxon>Paenibacillus</taxon>
    </lineage>
</organism>
<dbReference type="Proteomes" id="UP000730618">
    <property type="component" value="Unassembled WGS sequence"/>
</dbReference>
<evidence type="ECO:0000313" key="3">
    <source>
        <dbReference type="Proteomes" id="UP000730618"/>
    </source>
</evidence>
<evidence type="ECO:0000313" key="2">
    <source>
        <dbReference type="EMBL" id="CAG7659203.1"/>
    </source>
</evidence>
<evidence type="ECO:0000259" key="1">
    <source>
        <dbReference type="Pfam" id="PF00857"/>
    </source>
</evidence>
<sequence>MDSQVALMVIDVQVGMFHENNSDVLLRNIKLLTEQARSSKTPIIYIQHSARPGRALEHGTPGPKLLA</sequence>
<name>A0ABM8VV21_9BACL</name>
<keyword evidence="3" id="KW-1185">Reference proteome</keyword>
<accession>A0ABM8VV21</accession>
<dbReference type="Pfam" id="PF00857">
    <property type="entry name" value="Isochorismatase"/>
    <property type="match status" value="1"/>
</dbReference>
<protein>
    <recommendedName>
        <fullName evidence="1">Isochorismatase-like domain-containing protein</fullName>
    </recommendedName>
</protein>
<dbReference type="EMBL" id="CAJVCE010000081">
    <property type="protein sequence ID" value="CAG7659203.1"/>
    <property type="molecule type" value="Genomic_DNA"/>
</dbReference>
<proteinExistence type="predicted"/>
<reference evidence="2 3" key="1">
    <citation type="submission" date="2021-06" db="EMBL/GenBank/DDBJ databases">
        <authorList>
            <person name="Criscuolo A."/>
        </authorList>
    </citation>
    <scope>NUCLEOTIDE SEQUENCE [LARGE SCALE GENOMIC DNA]</scope>
    <source>
        <strain evidence="3">CIP 111802</strain>
    </source>
</reference>
<dbReference type="InterPro" id="IPR000868">
    <property type="entry name" value="Isochorismatase-like_dom"/>
</dbReference>
<gene>
    <name evidence="2" type="ORF">PAECIP111802_07470</name>
</gene>